<evidence type="ECO:0000256" key="1">
    <source>
        <dbReference type="ARBA" id="ARBA00004459"/>
    </source>
</evidence>
<dbReference type="EMBL" id="JBHTIH010000003">
    <property type="protein sequence ID" value="MFD0738816.1"/>
    <property type="molecule type" value="Genomic_DNA"/>
</dbReference>
<protein>
    <submittedName>
        <fullName evidence="9">Lipoprotein</fullName>
    </submittedName>
</protein>
<evidence type="ECO:0000256" key="2">
    <source>
        <dbReference type="ARBA" id="ARBA00022729"/>
    </source>
</evidence>
<keyword evidence="6 9" id="KW-0449">Lipoprotein</keyword>
<organism evidence="9 10">
    <name type="scientific">Lysobacter koreensis</name>
    <dbReference type="NCBI Taxonomy" id="266122"/>
    <lineage>
        <taxon>Bacteria</taxon>
        <taxon>Pseudomonadati</taxon>
        <taxon>Pseudomonadota</taxon>
        <taxon>Gammaproteobacteria</taxon>
        <taxon>Lysobacterales</taxon>
        <taxon>Lysobacteraceae</taxon>
        <taxon>Lysobacter</taxon>
    </lineage>
</organism>
<dbReference type="InterPro" id="IPR032831">
    <property type="entry name" value="LptM_cons"/>
</dbReference>
<keyword evidence="3" id="KW-0472">Membrane</keyword>
<gene>
    <name evidence="9" type="ORF">ACFQZQ_05935</name>
</gene>
<feature type="region of interest" description="Disordered" evidence="7">
    <location>
        <begin position="36"/>
        <end position="98"/>
    </location>
</feature>
<accession>A0ABW2YPT8</accession>
<evidence type="ECO:0000256" key="8">
    <source>
        <dbReference type="SAM" id="SignalP"/>
    </source>
</evidence>
<evidence type="ECO:0000256" key="5">
    <source>
        <dbReference type="ARBA" id="ARBA00023237"/>
    </source>
</evidence>
<dbReference type="NCBIfam" id="NF047847">
    <property type="entry name" value="SS_mature_LptM"/>
    <property type="match status" value="1"/>
</dbReference>
<dbReference type="Pfam" id="PF13627">
    <property type="entry name" value="LptM_cons"/>
    <property type="match status" value="1"/>
</dbReference>
<feature type="compositionally biased region" description="Low complexity" evidence="7">
    <location>
        <begin position="41"/>
        <end position="70"/>
    </location>
</feature>
<keyword evidence="10" id="KW-1185">Reference proteome</keyword>
<evidence type="ECO:0000256" key="6">
    <source>
        <dbReference type="ARBA" id="ARBA00023288"/>
    </source>
</evidence>
<keyword evidence="4" id="KW-0564">Palmitate</keyword>
<feature type="chain" id="PRO_5046754076" evidence="8">
    <location>
        <begin position="19"/>
        <end position="98"/>
    </location>
</feature>
<evidence type="ECO:0000256" key="4">
    <source>
        <dbReference type="ARBA" id="ARBA00023139"/>
    </source>
</evidence>
<evidence type="ECO:0000313" key="9">
    <source>
        <dbReference type="EMBL" id="MFD0738816.1"/>
    </source>
</evidence>
<sequence length="98" mass="9601">MNLKLAIALIALSLPLAGCGNKGPLVLPSKPVPVEADLLQAEPPADAASTDDATAPPPAADALDPATDLATPPPDPATDEPATEPVPPTPPTNDGGNG</sequence>
<dbReference type="RefSeq" id="WP_386811803.1">
    <property type="nucleotide sequence ID" value="NZ_JBHTIH010000003.1"/>
</dbReference>
<comment type="caution">
    <text evidence="9">The sequence shown here is derived from an EMBL/GenBank/DDBJ whole genome shotgun (WGS) entry which is preliminary data.</text>
</comment>
<comment type="subcellular location">
    <subcellularLocation>
        <location evidence="1">Cell outer membrane</location>
        <topology evidence="1">Lipid-anchor</topology>
    </subcellularLocation>
</comment>
<name>A0ABW2YPT8_9GAMM</name>
<evidence type="ECO:0000256" key="7">
    <source>
        <dbReference type="SAM" id="MobiDB-lite"/>
    </source>
</evidence>
<dbReference type="Proteomes" id="UP001597090">
    <property type="component" value="Unassembled WGS sequence"/>
</dbReference>
<proteinExistence type="predicted"/>
<keyword evidence="2 8" id="KW-0732">Signal</keyword>
<evidence type="ECO:0000256" key="3">
    <source>
        <dbReference type="ARBA" id="ARBA00023136"/>
    </source>
</evidence>
<keyword evidence="5" id="KW-0998">Cell outer membrane</keyword>
<feature type="signal peptide" evidence="8">
    <location>
        <begin position="1"/>
        <end position="18"/>
    </location>
</feature>
<reference evidence="10" key="1">
    <citation type="journal article" date="2019" name="Int. J. Syst. Evol. Microbiol.">
        <title>The Global Catalogue of Microorganisms (GCM) 10K type strain sequencing project: providing services to taxonomists for standard genome sequencing and annotation.</title>
        <authorList>
            <consortium name="The Broad Institute Genomics Platform"/>
            <consortium name="The Broad Institute Genome Sequencing Center for Infectious Disease"/>
            <person name="Wu L."/>
            <person name="Ma J."/>
        </authorList>
    </citation>
    <scope>NUCLEOTIDE SEQUENCE [LARGE SCALE GENOMIC DNA]</scope>
    <source>
        <strain evidence="10">CCUG 55491</strain>
    </source>
</reference>
<evidence type="ECO:0000313" key="10">
    <source>
        <dbReference type="Proteomes" id="UP001597090"/>
    </source>
</evidence>